<feature type="compositionally biased region" description="Low complexity" evidence="1">
    <location>
        <begin position="297"/>
        <end position="312"/>
    </location>
</feature>
<evidence type="ECO:0000259" key="2">
    <source>
        <dbReference type="Pfam" id="PF24968"/>
    </source>
</evidence>
<dbReference type="GeneID" id="13291729"/>
<dbReference type="VEuPathDB" id="FungiDB:LEMA_P022180.1"/>
<dbReference type="OrthoDB" id="3739692at2759"/>
<feature type="compositionally biased region" description="Pro residues" evidence="1">
    <location>
        <begin position="313"/>
        <end position="332"/>
    </location>
</feature>
<evidence type="ECO:0000313" key="4">
    <source>
        <dbReference type="Proteomes" id="UP000002668"/>
    </source>
</evidence>
<gene>
    <name evidence="3" type="ORF">LEMA_P022180.1</name>
</gene>
<evidence type="ECO:0000256" key="1">
    <source>
        <dbReference type="SAM" id="MobiDB-lite"/>
    </source>
</evidence>
<feature type="compositionally biased region" description="Basic and acidic residues" evidence="1">
    <location>
        <begin position="350"/>
        <end position="379"/>
    </location>
</feature>
<dbReference type="EMBL" id="FP929138">
    <property type="protein sequence ID" value="CBY01088.1"/>
    <property type="molecule type" value="Genomic_DNA"/>
</dbReference>
<evidence type="ECO:0000313" key="3">
    <source>
        <dbReference type="EMBL" id="CBY01088.1"/>
    </source>
</evidence>
<dbReference type="Pfam" id="PF24968">
    <property type="entry name" value="DUF7770"/>
    <property type="match status" value="1"/>
</dbReference>
<dbReference type="InterPro" id="IPR056672">
    <property type="entry name" value="DUF7770"/>
</dbReference>
<keyword evidence="4" id="KW-1185">Reference proteome</keyword>
<dbReference type="InParanoid" id="E5ABP7"/>
<organism evidence="4">
    <name type="scientific">Leptosphaeria maculans (strain JN3 / isolate v23.1.3 / race Av1-4-5-6-7-8)</name>
    <name type="common">Blackleg fungus</name>
    <name type="synonym">Phoma lingam</name>
    <dbReference type="NCBI Taxonomy" id="985895"/>
    <lineage>
        <taxon>Eukaryota</taxon>
        <taxon>Fungi</taxon>
        <taxon>Dikarya</taxon>
        <taxon>Ascomycota</taxon>
        <taxon>Pezizomycotina</taxon>
        <taxon>Dothideomycetes</taxon>
        <taxon>Pleosporomycetidae</taxon>
        <taxon>Pleosporales</taxon>
        <taxon>Pleosporineae</taxon>
        <taxon>Leptosphaeriaceae</taxon>
        <taxon>Plenodomus</taxon>
        <taxon>Plenodomus lingam/Leptosphaeria maculans species complex</taxon>
    </lineage>
</organism>
<sequence>MLVVESSKSMSMSTKSNTAVRWFDLSATSGLLVDPVESEIRSQGWDRYDMTEGGVGCRWWIMTVMRGLADEGFVNGESNSLSIIQHSQRSNSATPLRAKMSDSSGPRPADTEARNETDTQNNNTAEPERSTHDQTATQPTNFHIRKKSTEEVKAAAAELKPSMLTPGLKQHPDQASLGGKECAAPMEDTPENIKDSWKRDSFFKPEARTPIGSMTVKHIDEGTILYHCGTCRECNTPNREKLLLYRLVSGFWVEASFCYFAMSTFDEESHSNREDTQQDSEHPYSRRSPEQLHNETSSKTSTLTSALKHQPPISTPDPSTPDPLTPDPPTPIPTTTKLKPSVTNSWTENAFKKAKAERGRPRREEDKAMRTERAAREHQIMSEEGLTVIACAGETRASLFHRK</sequence>
<dbReference type="Proteomes" id="UP000002668">
    <property type="component" value="Genome"/>
</dbReference>
<feature type="compositionally biased region" description="Basic and acidic residues" evidence="1">
    <location>
        <begin position="270"/>
        <end position="293"/>
    </location>
</feature>
<proteinExistence type="predicted"/>
<dbReference type="HOGENOM" id="CLU_683474_0_0_1"/>
<name>E5ABP7_LEPMJ</name>
<protein>
    <submittedName>
        <fullName evidence="3">Predicted protein</fullName>
    </submittedName>
</protein>
<feature type="domain" description="DUF7770" evidence="2">
    <location>
        <begin position="8"/>
        <end position="79"/>
    </location>
</feature>
<accession>E5ABP7</accession>
<feature type="region of interest" description="Disordered" evidence="1">
    <location>
        <begin position="86"/>
        <end position="144"/>
    </location>
</feature>
<dbReference type="AlphaFoldDB" id="E5ABP7"/>
<feature type="region of interest" description="Disordered" evidence="1">
    <location>
        <begin position="270"/>
        <end position="379"/>
    </location>
</feature>
<reference evidence="4" key="1">
    <citation type="journal article" date="2011" name="Nat. Commun.">
        <title>Effector diversification within compartments of the Leptosphaeria maculans genome affected by Repeat-Induced Point mutations.</title>
        <authorList>
            <person name="Rouxel T."/>
            <person name="Grandaubert J."/>
            <person name="Hane J.K."/>
            <person name="Hoede C."/>
            <person name="van de Wouw A.P."/>
            <person name="Couloux A."/>
            <person name="Dominguez V."/>
            <person name="Anthouard V."/>
            <person name="Bally P."/>
            <person name="Bourras S."/>
            <person name="Cozijnsen A.J."/>
            <person name="Ciuffetti L.M."/>
            <person name="Degrave A."/>
            <person name="Dilmaghani A."/>
            <person name="Duret L."/>
            <person name="Fudal I."/>
            <person name="Goodwin S.B."/>
            <person name="Gout L."/>
            <person name="Glaser N."/>
            <person name="Linglin J."/>
            <person name="Kema G.H.J."/>
            <person name="Lapalu N."/>
            <person name="Lawrence C.B."/>
            <person name="May K."/>
            <person name="Meyer M."/>
            <person name="Ollivier B."/>
            <person name="Poulain J."/>
            <person name="Schoch C.L."/>
            <person name="Simon A."/>
            <person name="Spatafora J.W."/>
            <person name="Stachowiak A."/>
            <person name="Turgeon B.G."/>
            <person name="Tyler B.M."/>
            <person name="Vincent D."/>
            <person name="Weissenbach J."/>
            <person name="Amselem J."/>
            <person name="Quesneville H."/>
            <person name="Oliver R.P."/>
            <person name="Wincker P."/>
            <person name="Balesdent M.-H."/>
            <person name="Howlett B.J."/>
        </authorList>
    </citation>
    <scope>NUCLEOTIDE SEQUENCE [LARGE SCALE GENOMIC DNA]</scope>
    <source>
        <strain evidence="4">JN3 / isolate v23.1.3 / race Av1-4-5-6-7-8</strain>
    </source>
</reference>